<comment type="caution">
    <text evidence="2">The sequence shown here is derived from an EMBL/GenBank/DDBJ whole genome shotgun (WGS) entry which is preliminary data.</text>
</comment>
<sequence>MKSNFSDSMHTELLRMVGFLLGSTFVCTLAEDASRAPKSSEATYDAQEALETNADISVEVMTDGHIADDGRQKHPSSGGAMIFVRPVSAGTVISHGIAAWTVSERIWCA</sequence>
<keyword evidence="1" id="KW-0732">Signal</keyword>
<reference evidence="2" key="1">
    <citation type="submission" date="2021-03" db="EMBL/GenBank/DDBJ databases">
        <title>Evolutionary innovations through gain and loss of genes in the ectomycorrhizal Boletales.</title>
        <authorList>
            <person name="Wu G."/>
            <person name="Miyauchi S."/>
            <person name="Morin E."/>
            <person name="Yang Z.-L."/>
            <person name="Xu J."/>
            <person name="Martin F.M."/>
        </authorList>
    </citation>
    <scope>NUCLEOTIDE SEQUENCE</scope>
    <source>
        <strain evidence="2">BR01</strain>
    </source>
</reference>
<evidence type="ECO:0000256" key="1">
    <source>
        <dbReference type="SAM" id="SignalP"/>
    </source>
</evidence>
<proteinExistence type="predicted"/>
<evidence type="ECO:0000313" key="2">
    <source>
        <dbReference type="EMBL" id="KAG6379314.1"/>
    </source>
</evidence>
<feature type="signal peptide" evidence="1">
    <location>
        <begin position="1"/>
        <end position="30"/>
    </location>
</feature>
<protein>
    <submittedName>
        <fullName evidence="2">Uncharacterized protein</fullName>
    </submittedName>
</protein>
<dbReference type="Proteomes" id="UP000683000">
    <property type="component" value="Unassembled WGS sequence"/>
</dbReference>
<accession>A0A8I2YU20</accession>
<keyword evidence="3" id="KW-1185">Reference proteome</keyword>
<evidence type="ECO:0000313" key="3">
    <source>
        <dbReference type="Proteomes" id="UP000683000"/>
    </source>
</evidence>
<feature type="chain" id="PRO_5034004225" evidence="1">
    <location>
        <begin position="31"/>
        <end position="109"/>
    </location>
</feature>
<name>A0A8I2YU20_9AGAM</name>
<dbReference type="AlphaFoldDB" id="A0A8I2YU20"/>
<dbReference type="EMBL" id="JAGFBS010000005">
    <property type="protein sequence ID" value="KAG6379314.1"/>
    <property type="molecule type" value="Genomic_DNA"/>
</dbReference>
<organism evidence="2 3">
    <name type="scientific">Boletus reticuloceps</name>
    <dbReference type="NCBI Taxonomy" id="495285"/>
    <lineage>
        <taxon>Eukaryota</taxon>
        <taxon>Fungi</taxon>
        <taxon>Dikarya</taxon>
        <taxon>Basidiomycota</taxon>
        <taxon>Agaricomycotina</taxon>
        <taxon>Agaricomycetes</taxon>
        <taxon>Agaricomycetidae</taxon>
        <taxon>Boletales</taxon>
        <taxon>Boletineae</taxon>
        <taxon>Boletaceae</taxon>
        <taxon>Boletoideae</taxon>
        <taxon>Boletus</taxon>
    </lineage>
</organism>
<gene>
    <name evidence="2" type="ORF">JVT61DRAFT_11770</name>
</gene>